<gene>
    <name evidence="1" type="ordered locus">THEYE_A1935</name>
</gene>
<name>B5YI94_THEYD</name>
<sequence length="47" mass="5459">MKIVLYINIESLSDLISSFLKDEVEIFQPLWSGVFYIKNPLVLLCLI</sequence>
<dbReference type="Proteomes" id="UP000000718">
    <property type="component" value="Chromosome"/>
</dbReference>
<proteinExistence type="predicted"/>
<dbReference type="EnsemblBacteria" id="ACI21098">
    <property type="protein sequence ID" value="ACI21098"/>
    <property type="gene ID" value="THEYE_A1935"/>
</dbReference>
<dbReference type="STRING" id="289376.THEYE_A1935"/>
<keyword evidence="2" id="KW-1185">Reference proteome</keyword>
<protein>
    <submittedName>
        <fullName evidence="1">Uncharacterized protein</fullName>
    </submittedName>
</protein>
<evidence type="ECO:0000313" key="1">
    <source>
        <dbReference type="EMBL" id="ACI21098.1"/>
    </source>
</evidence>
<reference evidence="1 2" key="2">
    <citation type="journal article" date="2015" name="Genome Announc.">
        <title>Genome Sequence of the Sulfate-Reducing Thermophilic Bacterium Thermodesulfovibrio yellowstonii Strain DSM 11347T (Phylum Nitrospirae).</title>
        <authorList>
            <person name="Bhatnagar S."/>
            <person name="Badger J.H."/>
            <person name="Madupu R."/>
            <person name="Khouri H.M."/>
            <person name="O'Connor E.M."/>
            <person name="Robb F.T."/>
            <person name="Ward N.L."/>
            <person name="Eisen J.A."/>
        </authorList>
    </citation>
    <scope>NUCLEOTIDE SEQUENCE [LARGE SCALE GENOMIC DNA]</scope>
    <source>
        <strain evidence="2">ATCC 51303 / DSM 11347 / YP87</strain>
    </source>
</reference>
<dbReference type="KEGG" id="tye:THEYE_A1935"/>
<dbReference type="InParanoid" id="B5YI94"/>
<evidence type="ECO:0000313" key="2">
    <source>
        <dbReference type="Proteomes" id="UP000000718"/>
    </source>
</evidence>
<accession>B5YI94</accession>
<dbReference type="AlphaFoldDB" id="B5YI94"/>
<reference evidence="2" key="1">
    <citation type="submission" date="2008-08" db="EMBL/GenBank/DDBJ databases">
        <title>The complete genome sequence of Thermodesulfovibrio yellowstonii strain ATCC 51303 / DSM 11347 / YP87.</title>
        <authorList>
            <person name="Dodson R.J."/>
            <person name="Durkin A.S."/>
            <person name="Wu M."/>
            <person name="Eisen J."/>
            <person name="Sutton G."/>
        </authorList>
    </citation>
    <scope>NUCLEOTIDE SEQUENCE [LARGE SCALE GENOMIC DNA]</scope>
    <source>
        <strain evidence="2">ATCC 51303 / DSM 11347 / YP87</strain>
    </source>
</reference>
<dbReference type="HOGENOM" id="CLU_3174276_0_0_0"/>
<dbReference type="EMBL" id="CP001147">
    <property type="protein sequence ID" value="ACI21098.1"/>
    <property type="molecule type" value="Genomic_DNA"/>
</dbReference>
<organism evidence="1 2">
    <name type="scientific">Thermodesulfovibrio yellowstonii (strain ATCC 51303 / DSM 11347 / YP87)</name>
    <dbReference type="NCBI Taxonomy" id="289376"/>
    <lineage>
        <taxon>Bacteria</taxon>
        <taxon>Pseudomonadati</taxon>
        <taxon>Nitrospirota</taxon>
        <taxon>Thermodesulfovibrionia</taxon>
        <taxon>Thermodesulfovibrionales</taxon>
        <taxon>Thermodesulfovibrionaceae</taxon>
        <taxon>Thermodesulfovibrio</taxon>
    </lineage>
</organism>